<keyword evidence="20" id="KW-0325">Glycoprotein</keyword>
<dbReference type="PANTHER" id="PTHR48006:SF48">
    <property type="entry name" value="PROTEIN KINASE DOMAIN-CONTAINING PROTEIN"/>
    <property type="match status" value="1"/>
</dbReference>
<keyword evidence="14" id="KW-0677">Repeat</keyword>
<dbReference type="SMART" id="SM00365">
    <property type="entry name" value="LRR_SD22"/>
    <property type="match status" value="5"/>
</dbReference>
<comment type="catalytic activity">
    <reaction evidence="23">
        <text>L-seryl-[protein] + ATP = O-phospho-L-seryl-[protein] + ADP + H(+)</text>
        <dbReference type="Rhea" id="RHEA:17989"/>
        <dbReference type="Rhea" id="RHEA-COMP:9863"/>
        <dbReference type="Rhea" id="RHEA-COMP:11604"/>
        <dbReference type="ChEBI" id="CHEBI:15378"/>
        <dbReference type="ChEBI" id="CHEBI:29999"/>
        <dbReference type="ChEBI" id="CHEBI:30616"/>
        <dbReference type="ChEBI" id="CHEBI:83421"/>
        <dbReference type="ChEBI" id="CHEBI:456216"/>
        <dbReference type="EC" id="2.7.11.1"/>
    </reaction>
</comment>
<dbReference type="InterPro" id="IPR001245">
    <property type="entry name" value="Ser-Thr/Tyr_kinase_cat_dom"/>
</dbReference>
<evidence type="ECO:0000256" key="22">
    <source>
        <dbReference type="ARBA" id="ARBA00047899"/>
    </source>
</evidence>
<gene>
    <name evidence="28" type="ORF">POTOM_052830</name>
</gene>
<evidence type="ECO:0000256" key="20">
    <source>
        <dbReference type="ARBA" id="ARBA00023180"/>
    </source>
</evidence>
<dbReference type="InterPro" id="IPR001611">
    <property type="entry name" value="Leu-rich_rpt"/>
</dbReference>
<dbReference type="AlphaFoldDB" id="A0A8X7Y4W1"/>
<keyword evidence="12 25" id="KW-0812">Transmembrane</keyword>
<evidence type="ECO:0000313" key="29">
    <source>
        <dbReference type="Proteomes" id="UP000886885"/>
    </source>
</evidence>
<evidence type="ECO:0000256" key="18">
    <source>
        <dbReference type="ARBA" id="ARBA00023136"/>
    </source>
</evidence>
<evidence type="ECO:0000313" key="28">
    <source>
        <dbReference type="EMBL" id="KAG6744121.1"/>
    </source>
</evidence>
<dbReference type="Proteomes" id="UP000886885">
    <property type="component" value="Chromosome 16D"/>
</dbReference>
<feature type="domain" description="Protein kinase" evidence="27">
    <location>
        <begin position="812"/>
        <end position="1086"/>
    </location>
</feature>
<evidence type="ECO:0000256" key="19">
    <source>
        <dbReference type="ARBA" id="ARBA00023170"/>
    </source>
</evidence>
<evidence type="ECO:0000256" key="16">
    <source>
        <dbReference type="ARBA" id="ARBA00022840"/>
    </source>
</evidence>
<evidence type="ECO:0000256" key="2">
    <source>
        <dbReference type="ARBA" id="ARBA00004251"/>
    </source>
</evidence>
<keyword evidence="7" id="KW-0134">Cell wall</keyword>
<evidence type="ECO:0000259" key="27">
    <source>
        <dbReference type="PROSITE" id="PS50011"/>
    </source>
</evidence>
<evidence type="ECO:0000256" key="12">
    <source>
        <dbReference type="ARBA" id="ARBA00022692"/>
    </source>
</evidence>
<comment type="similarity">
    <text evidence="4">In the C-terminal section; belongs to the protein kinase superfamily. Ser/Thr protein kinase family.</text>
</comment>
<evidence type="ECO:0000256" key="17">
    <source>
        <dbReference type="ARBA" id="ARBA00022989"/>
    </source>
</evidence>
<evidence type="ECO:0000256" key="9">
    <source>
        <dbReference type="ARBA" id="ARBA00022553"/>
    </source>
</evidence>
<dbReference type="EC" id="2.7.11.1" evidence="5"/>
<sequence length="1097" mass="122843">MGSERSVILICRLFLLNFLLLWQPGIGTIDDNIKGVIRNITLPDDEVDALRLLSQNLQSPSPQLSLSSSPQLSLSCSDNQDAEIRCGSPDNTKNGSFRSVTEINLPGKKLDGSIHNSIGRFKNLERLNLYNNQLSGGIPSTLGQLQHLKYLDLSSNSLTGSIPPCLTMLRNLTVLDLSSNDLDGTIPSNLKGLQSLRILDLSQNKLTGPIPDSIRYCQNLTVIYADRNFLSGTINENLGTLSSLQSLKRALDGNDLHGELPNELGKLTNLRFLYLTANNFTGTIPTTYENLTNLEVFAVSGNYLSGPIPDYIGKWMSLTDLVLIGNNFSGNLPAETFSLTKLEKLWVSDVNNPGISFPKEVIPEPNSLISVVLRNCKINGSIPEYIGEWPMLSYLDLSFNNLTGSIPETFQNLAKLYVLKFLTRNMLTGLPSWITDPKKSNINRTTVDLSYNNFNVSCKTIACFGLQNVTIHPTRSFIDEMKSKKCRRKRMFILLKSKCIWDSLSNLNVSTTSNTLTEIVLPQRITTKYTSHFPFIENFYLLIIFLPFSLETIMFVLKISFPADNSLFINSGGEDVYYGKDHYHNDTSISSFNLSPSDDWAYSYAGDYLNTNFNASASVINSTCEITSAKANIDNNFRLAPVSLTYYGLCLRKGKYIVTLYFAEALYSKSEDYSTSGKRVFDIYIQGMIAKKDVNIKEIYGKEHEGKQLDFPVKINHGSLEIQLFWAGKGSIYRPARNGPLISAVSITRVPRKLHGWEIALIIGCCILFLLLLLAFMWRMGWIGDRELRETKVEIGERTFTLKQIIRATKKFSPKMQLGSGRSGIVYRAELPDLTVAVKKLSTHSKAVDEIESEVYAKKALDLKHENLVNLIASYSRRHLILLIYEYMEHGSLGQVLFGTNPTVQIDWQKRFIICRGIAKGLKYLHERNPPIIHRNIKANNILLDASCNPKISDFGLAKLYEEENPYIAIGAGGDLLYMSPEYATRRAMTVKVDVYSFGILLLEIVSGRNNADYRANQETVFLLDTAGNLNARGRLGDLVDPSLRTYDWDQAKIVLNLAMLCTDQSPSLRPTMSQVVAVLEGEKTLEDLSREIAPST</sequence>
<name>A0A8X7Y4W1_POPTO</name>
<comment type="similarity">
    <text evidence="3">In the N-terminal section; belongs to the leguminous lectin family.</text>
</comment>
<dbReference type="GO" id="GO:0004674">
    <property type="term" value="F:protein serine/threonine kinase activity"/>
    <property type="evidence" value="ECO:0007669"/>
    <property type="project" value="UniProtKB-KW"/>
</dbReference>
<dbReference type="PANTHER" id="PTHR48006">
    <property type="entry name" value="LEUCINE-RICH REPEAT-CONTAINING PROTEIN DDB_G0281931-RELATED"/>
    <property type="match status" value="1"/>
</dbReference>
<comment type="catalytic activity">
    <reaction evidence="22">
        <text>L-threonyl-[protein] + ATP = O-phospho-L-threonyl-[protein] + ADP + H(+)</text>
        <dbReference type="Rhea" id="RHEA:46608"/>
        <dbReference type="Rhea" id="RHEA-COMP:11060"/>
        <dbReference type="Rhea" id="RHEA-COMP:11605"/>
        <dbReference type="ChEBI" id="CHEBI:15378"/>
        <dbReference type="ChEBI" id="CHEBI:30013"/>
        <dbReference type="ChEBI" id="CHEBI:30616"/>
        <dbReference type="ChEBI" id="CHEBI:61977"/>
        <dbReference type="ChEBI" id="CHEBI:456216"/>
        <dbReference type="EC" id="2.7.11.1"/>
    </reaction>
</comment>
<dbReference type="Pfam" id="PF12799">
    <property type="entry name" value="LRR_4"/>
    <property type="match status" value="1"/>
</dbReference>
<dbReference type="InterPro" id="IPR025875">
    <property type="entry name" value="Leu-rich_rpt_4"/>
</dbReference>
<dbReference type="OrthoDB" id="853704at2759"/>
<comment type="caution">
    <text evidence="28">The sequence shown here is derived from an EMBL/GenBank/DDBJ whole genome shotgun (WGS) entry which is preliminary data.</text>
</comment>
<feature type="transmembrane region" description="Helical" evidence="25">
    <location>
        <begin position="759"/>
        <end position="778"/>
    </location>
</feature>
<dbReference type="PROSITE" id="PS51450">
    <property type="entry name" value="LRR"/>
    <property type="match status" value="1"/>
</dbReference>
<reference evidence="28" key="1">
    <citation type="journal article" date="2020" name="bioRxiv">
        <title>Hybrid origin of Populus tomentosa Carr. identified through genome sequencing and phylogenomic analysis.</title>
        <authorList>
            <person name="An X."/>
            <person name="Gao K."/>
            <person name="Chen Z."/>
            <person name="Li J."/>
            <person name="Yang X."/>
            <person name="Yang X."/>
            <person name="Zhou J."/>
            <person name="Guo T."/>
            <person name="Zhao T."/>
            <person name="Huang S."/>
            <person name="Miao D."/>
            <person name="Khan W.U."/>
            <person name="Rao P."/>
            <person name="Ye M."/>
            <person name="Lei B."/>
            <person name="Liao W."/>
            <person name="Wang J."/>
            <person name="Ji L."/>
            <person name="Li Y."/>
            <person name="Guo B."/>
            <person name="Mustafa N.S."/>
            <person name="Li S."/>
            <person name="Yun Q."/>
            <person name="Keller S.R."/>
            <person name="Mao J."/>
            <person name="Zhang R."/>
            <person name="Strauss S.H."/>
        </authorList>
    </citation>
    <scope>NUCLEOTIDE SEQUENCE</scope>
    <source>
        <strain evidence="28">GM15</strain>
        <tissue evidence="28">Leaf</tissue>
    </source>
</reference>
<feature type="binding site" evidence="24">
    <location>
        <position position="840"/>
    </location>
    <ligand>
        <name>ATP</name>
        <dbReference type="ChEBI" id="CHEBI:30616"/>
    </ligand>
</feature>
<evidence type="ECO:0000256" key="14">
    <source>
        <dbReference type="ARBA" id="ARBA00022737"/>
    </source>
</evidence>
<dbReference type="Pfam" id="PF13855">
    <property type="entry name" value="LRR_8"/>
    <property type="match status" value="1"/>
</dbReference>
<evidence type="ECO:0000256" key="6">
    <source>
        <dbReference type="ARBA" id="ARBA00022475"/>
    </source>
</evidence>
<dbReference type="InterPro" id="IPR003591">
    <property type="entry name" value="Leu-rich_rpt_typical-subtyp"/>
</dbReference>
<dbReference type="Pfam" id="PF07714">
    <property type="entry name" value="PK_Tyr_Ser-Thr"/>
    <property type="match status" value="1"/>
</dbReference>
<evidence type="ECO:0000256" key="15">
    <source>
        <dbReference type="ARBA" id="ARBA00022741"/>
    </source>
</evidence>
<organism evidence="28 29">
    <name type="scientific">Populus tomentosa</name>
    <name type="common">Chinese white poplar</name>
    <dbReference type="NCBI Taxonomy" id="118781"/>
    <lineage>
        <taxon>Eukaryota</taxon>
        <taxon>Viridiplantae</taxon>
        <taxon>Streptophyta</taxon>
        <taxon>Embryophyta</taxon>
        <taxon>Tracheophyta</taxon>
        <taxon>Spermatophyta</taxon>
        <taxon>Magnoliopsida</taxon>
        <taxon>eudicotyledons</taxon>
        <taxon>Gunneridae</taxon>
        <taxon>Pentapetalae</taxon>
        <taxon>rosids</taxon>
        <taxon>fabids</taxon>
        <taxon>Malpighiales</taxon>
        <taxon>Salicaceae</taxon>
        <taxon>Saliceae</taxon>
        <taxon>Populus</taxon>
    </lineage>
</organism>
<evidence type="ECO:0000256" key="26">
    <source>
        <dbReference type="SAM" id="SignalP"/>
    </source>
</evidence>
<dbReference type="Pfam" id="PF00560">
    <property type="entry name" value="LRR_1"/>
    <property type="match status" value="2"/>
</dbReference>
<keyword evidence="15 24" id="KW-0547">Nucleotide-binding</keyword>
<keyword evidence="11" id="KW-0808">Transferase</keyword>
<feature type="signal peptide" evidence="26">
    <location>
        <begin position="1"/>
        <end position="27"/>
    </location>
</feature>
<comment type="subcellular location">
    <subcellularLocation>
        <location evidence="2">Cell membrane</location>
        <topology evidence="2">Single-pass type I membrane protein</topology>
    </subcellularLocation>
    <subcellularLocation>
        <location evidence="1">Secreted</location>
        <location evidence="1">Cell wall</location>
    </subcellularLocation>
</comment>
<dbReference type="Pfam" id="PF11721">
    <property type="entry name" value="Malectin"/>
    <property type="match status" value="1"/>
</dbReference>
<evidence type="ECO:0000256" key="7">
    <source>
        <dbReference type="ARBA" id="ARBA00022512"/>
    </source>
</evidence>
<dbReference type="InterPro" id="IPR051824">
    <property type="entry name" value="LRR_Rcpt-Like_S/T_Kinase"/>
</dbReference>
<feature type="transmembrane region" description="Helical" evidence="25">
    <location>
        <begin position="539"/>
        <end position="557"/>
    </location>
</feature>
<dbReference type="FunFam" id="3.80.10.10:FF:000095">
    <property type="entry name" value="LRR receptor-like serine/threonine-protein kinase GSO1"/>
    <property type="match status" value="1"/>
</dbReference>
<dbReference type="SMART" id="SM00220">
    <property type="entry name" value="S_TKc"/>
    <property type="match status" value="1"/>
</dbReference>
<evidence type="ECO:0000256" key="11">
    <source>
        <dbReference type="ARBA" id="ARBA00022679"/>
    </source>
</evidence>
<keyword evidence="16 24" id="KW-0067">ATP-binding</keyword>
<dbReference type="InterPro" id="IPR017441">
    <property type="entry name" value="Protein_kinase_ATP_BS"/>
</dbReference>
<dbReference type="InterPro" id="IPR021720">
    <property type="entry name" value="Malectin_dom"/>
</dbReference>
<dbReference type="FunFam" id="3.80.10.10:FF:000400">
    <property type="entry name" value="Nuclear pore complex protein NUP107"/>
    <property type="match status" value="1"/>
</dbReference>
<keyword evidence="6" id="KW-1003">Cell membrane</keyword>
<dbReference type="FunFam" id="1.10.510.10:FF:000240">
    <property type="entry name" value="Lectin-domain containing receptor kinase A4.3"/>
    <property type="match status" value="1"/>
</dbReference>
<accession>A0A8X7Y4W1</accession>
<keyword evidence="17 25" id="KW-1133">Transmembrane helix</keyword>
<feature type="chain" id="PRO_5036483644" description="non-specific serine/threonine protein kinase" evidence="26">
    <location>
        <begin position="28"/>
        <end position="1097"/>
    </location>
</feature>
<keyword evidence="29" id="KW-1185">Reference proteome</keyword>
<evidence type="ECO:0000256" key="4">
    <source>
        <dbReference type="ARBA" id="ARBA00010217"/>
    </source>
</evidence>
<keyword evidence="18 25" id="KW-0472">Membrane</keyword>
<dbReference type="PROSITE" id="PS00107">
    <property type="entry name" value="PROTEIN_KINASE_ATP"/>
    <property type="match status" value="1"/>
</dbReference>
<evidence type="ECO:0000256" key="13">
    <source>
        <dbReference type="ARBA" id="ARBA00022729"/>
    </source>
</evidence>
<comment type="similarity">
    <text evidence="21">Belongs to the polygalacturonase-inhibiting protein family.</text>
</comment>
<evidence type="ECO:0000256" key="3">
    <source>
        <dbReference type="ARBA" id="ARBA00008536"/>
    </source>
</evidence>
<keyword evidence="8" id="KW-0418">Kinase</keyword>
<dbReference type="EMBL" id="JAAWWB010000032">
    <property type="protein sequence ID" value="KAG6744121.1"/>
    <property type="molecule type" value="Genomic_DNA"/>
</dbReference>
<evidence type="ECO:0000256" key="1">
    <source>
        <dbReference type="ARBA" id="ARBA00004191"/>
    </source>
</evidence>
<evidence type="ECO:0000256" key="5">
    <source>
        <dbReference type="ARBA" id="ARBA00012513"/>
    </source>
</evidence>
<dbReference type="GO" id="GO:0005524">
    <property type="term" value="F:ATP binding"/>
    <property type="evidence" value="ECO:0007669"/>
    <property type="project" value="UniProtKB-UniRule"/>
</dbReference>
<dbReference type="GO" id="GO:0005886">
    <property type="term" value="C:plasma membrane"/>
    <property type="evidence" value="ECO:0007669"/>
    <property type="project" value="UniProtKB-SubCell"/>
</dbReference>
<evidence type="ECO:0000256" key="23">
    <source>
        <dbReference type="ARBA" id="ARBA00048679"/>
    </source>
</evidence>
<dbReference type="GO" id="GO:0002229">
    <property type="term" value="P:defense response to oomycetes"/>
    <property type="evidence" value="ECO:0007669"/>
    <property type="project" value="UniProtKB-ARBA"/>
</dbReference>
<evidence type="ECO:0000256" key="21">
    <source>
        <dbReference type="ARBA" id="ARBA00038043"/>
    </source>
</evidence>
<keyword evidence="7" id="KW-0964">Secreted</keyword>
<dbReference type="PROSITE" id="PS50011">
    <property type="entry name" value="PROTEIN_KINASE_DOM"/>
    <property type="match status" value="1"/>
</dbReference>
<keyword evidence="19" id="KW-0675">Receptor</keyword>
<evidence type="ECO:0000256" key="10">
    <source>
        <dbReference type="ARBA" id="ARBA00022614"/>
    </source>
</evidence>
<proteinExistence type="inferred from homology"/>
<dbReference type="SMART" id="SM00369">
    <property type="entry name" value="LRR_TYP"/>
    <property type="match status" value="5"/>
</dbReference>
<dbReference type="InterPro" id="IPR000719">
    <property type="entry name" value="Prot_kinase_dom"/>
</dbReference>
<dbReference type="GO" id="GO:0009653">
    <property type="term" value="P:anatomical structure morphogenesis"/>
    <property type="evidence" value="ECO:0007669"/>
    <property type="project" value="UniProtKB-ARBA"/>
</dbReference>
<keyword evidence="13 26" id="KW-0732">Signal</keyword>
<keyword evidence="8" id="KW-0723">Serine/threonine-protein kinase</keyword>
<evidence type="ECO:0000256" key="24">
    <source>
        <dbReference type="PROSITE-ProRule" id="PRU10141"/>
    </source>
</evidence>
<dbReference type="GO" id="GO:0099402">
    <property type="term" value="P:plant organ development"/>
    <property type="evidence" value="ECO:0007669"/>
    <property type="project" value="UniProtKB-ARBA"/>
</dbReference>
<evidence type="ECO:0000256" key="25">
    <source>
        <dbReference type="SAM" id="Phobius"/>
    </source>
</evidence>
<protein>
    <recommendedName>
        <fullName evidence="5">non-specific serine/threonine protein kinase</fullName>
        <ecNumber evidence="5">2.7.11.1</ecNumber>
    </recommendedName>
</protein>
<evidence type="ECO:0000256" key="8">
    <source>
        <dbReference type="ARBA" id="ARBA00022527"/>
    </source>
</evidence>
<keyword evidence="9" id="KW-0597">Phosphoprotein</keyword>
<keyword evidence="10" id="KW-0433">Leucine-rich repeat</keyword>